<dbReference type="PROSITE" id="PS50005">
    <property type="entry name" value="TPR"/>
    <property type="match status" value="1"/>
</dbReference>
<dbReference type="Gene3D" id="3.40.50.150">
    <property type="entry name" value="Vaccinia Virus protein VP39"/>
    <property type="match status" value="1"/>
</dbReference>
<dbReference type="InterPro" id="IPR052943">
    <property type="entry name" value="TMTC_O-mannosyl-trnsfr"/>
</dbReference>
<keyword evidence="3" id="KW-0808">Transferase</keyword>
<keyword evidence="4" id="KW-1185">Reference proteome</keyword>
<feature type="domain" description="Methyltransferase" evidence="2">
    <location>
        <begin position="447"/>
        <end position="541"/>
    </location>
</feature>
<dbReference type="InterPro" id="IPR011990">
    <property type="entry name" value="TPR-like_helical_dom_sf"/>
</dbReference>
<evidence type="ECO:0000313" key="4">
    <source>
        <dbReference type="Proteomes" id="UP000034832"/>
    </source>
</evidence>
<proteinExistence type="predicted"/>
<comment type="caution">
    <text evidence="3">The sequence shown here is derived from an EMBL/GenBank/DDBJ whole genome shotgun (WGS) entry which is preliminary data.</text>
</comment>
<dbReference type="Pfam" id="PF13649">
    <property type="entry name" value="Methyltransf_25"/>
    <property type="match status" value="1"/>
</dbReference>
<dbReference type="OrthoDB" id="649979at2"/>
<name>A0A4U6BSC4_9BRAD</name>
<dbReference type="Pfam" id="PF13432">
    <property type="entry name" value="TPR_16"/>
    <property type="match status" value="1"/>
</dbReference>
<evidence type="ECO:0000256" key="1">
    <source>
        <dbReference type="PROSITE-ProRule" id="PRU00339"/>
    </source>
</evidence>
<dbReference type="STRING" id="211460.YH63_08010"/>
<keyword evidence="3" id="KW-0489">Methyltransferase</keyword>
<keyword evidence="1" id="KW-0802">TPR repeat</keyword>
<dbReference type="PANTHER" id="PTHR44809">
    <property type="match status" value="1"/>
</dbReference>
<accession>A0A4U6BSC4</accession>
<dbReference type="InterPro" id="IPR041698">
    <property type="entry name" value="Methyltransf_25"/>
</dbReference>
<dbReference type="Pfam" id="PF13414">
    <property type="entry name" value="TPR_11"/>
    <property type="match status" value="1"/>
</dbReference>
<evidence type="ECO:0000313" key="3">
    <source>
        <dbReference type="EMBL" id="TKT71898.1"/>
    </source>
</evidence>
<dbReference type="PANTHER" id="PTHR44809:SF1">
    <property type="entry name" value="PROTEIN O-MANNOSYL-TRANSFERASE TMTC1"/>
    <property type="match status" value="1"/>
</dbReference>
<sequence>MNRKQRRADEKTGKAAARPSSLLEETLFRQAMAHHQAGRLRDAEANYRDVLAANPRHTGALGYLGLLAHQAGHSDAAIDLLRKAIASDKLNPEPHYNLARILSDCGRDDDAIMHNRKALEIDPDFPGAHNNLGALLLLHGRPAEALAAAIAGLRMDDAAGLKSTFVMALRSLDPAAIKLDPNVIQLLVRALREPWCRPRDLSAAAGTILLRAPAMARCVERVSQAGPALLNEMFAATDLAALGSDGLLEASLSTSPVTTVAVERVLTAVRRAALNDIATDTLEADEAWLPLVAALGQQSFINEYVFDITEDETAQLGQLRETVTEAIARNEAIAPIKVAILASYLPLHSLAGADKLASQSWPGAVASLVAQQVGDHRDELAICPAIERLTAIEDDVSEKVRAQYEENPYPRWSRVFAETQALPVDAYIGMRFPGAAYTPLGHRALDVLVAGCGTGQHAIQRAQQLQSANVLAIDLSLSSLSYAIRKTRQLGLTNLRYAQADILALEGDTTFDVIDSSGVLHHLKEPLTGWRRLAGLLRPGGLMHIGLYSSTARRDINTARAYLAQQGRGFSVPEVRRLRAEFAGRAPGDELHNITQFSDFFSISECRDLLFHVQEHQFSIPQIADFLRESGFTFLGFETPARTGYLRRFPGDRAATNLANWATFEAENPSTFAQMYQFWIQKS</sequence>
<reference evidence="3" key="1">
    <citation type="submission" date="2019-04" db="EMBL/GenBank/DDBJ databases">
        <title>Whole genome sequencing of cave bacteria.</title>
        <authorList>
            <person name="Gan H.M."/>
            <person name="Barton H."/>
            <person name="Savka M.A."/>
        </authorList>
    </citation>
    <scope>NUCLEOTIDE SEQUENCE [LARGE SCALE GENOMIC DNA]</scope>
    <source>
        <strain evidence="3">LC387</strain>
    </source>
</reference>
<feature type="repeat" description="TPR" evidence="1">
    <location>
        <begin position="92"/>
        <end position="125"/>
    </location>
</feature>
<dbReference type="SMART" id="SM00028">
    <property type="entry name" value="TPR"/>
    <property type="match status" value="4"/>
</dbReference>
<dbReference type="SUPFAM" id="SSF53335">
    <property type="entry name" value="S-adenosyl-L-methionine-dependent methyltransferases"/>
    <property type="match status" value="1"/>
</dbReference>
<dbReference type="GO" id="GO:0032259">
    <property type="term" value="P:methylation"/>
    <property type="evidence" value="ECO:0007669"/>
    <property type="project" value="UniProtKB-KW"/>
</dbReference>
<dbReference type="InterPro" id="IPR029063">
    <property type="entry name" value="SAM-dependent_MTases_sf"/>
</dbReference>
<evidence type="ECO:0000259" key="2">
    <source>
        <dbReference type="Pfam" id="PF13649"/>
    </source>
</evidence>
<dbReference type="Proteomes" id="UP000034832">
    <property type="component" value="Unassembled WGS sequence"/>
</dbReference>
<gene>
    <name evidence="3" type="ORF">YH63_010975</name>
</gene>
<dbReference type="CDD" id="cd02440">
    <property type="entry name" value="AdoMet_MTases"/>
    <property type="match status" value="1"/>
</dbReference>
<protein>
    <submittedName>
        <fullName evidence="3">Methyltransferase domain-containing protein</fullName>
    </submittedName>
</protein>
<dbReference type="Gene3D" id="1.25.40.10">
    <property type="entry name" value="Tetratricopeptide repeat domain"/>
    <property type="match status" value="2"/>
</dbReference>
<dbReference type="AlphaFoldDB" id="A0A4U6BSC4"/>
<dbReference type="SUPFAM" id="SSF48452">
    <property type="entry name" value="TPR-like"/>
    <property type="match status" value="1"/>
</dbReference>
<dbReference type="RefSeq" id="WP_046827575.1">
    <property type="nucleotide sequence ID" value="NZ_LBIA02000001.1"/>
</dbReference>
<dbReference type="InterPro" id="IPR019734">
    <property type="entry name" value="TPR_rpt"/>
</dbReference>
<dbReference type="GO" id="GO:0008168">
    <property type="term" value="F:methyltransferase activity"/>
    <property type="evidence" value="ECO:0007669"/>
    <property type="project" value="UniProtKB-KW"/>
</dbReference>
<dbReference type="EMBL" id="LBIA02000001">
    <property type="protein sequence ID" value="TKT71898.1"/>
    <property type="molecule type" value="Genomic_DNA"/>
</dbReference>
<organism evidence="3 4">
    <name type="scientific">Afipia massiliensis</name>
    <dbReference type="NCBI Taxonomy" id="211460"/>
    <lineage>
        <taxon>Bacteria</taxon>
        <taxon>Pseudomonadati</taxon>
        <taxon>Pseudomonadota</taxon>
        <taxon>Alphaproteobacteria</taxon>
        <taxon>Hyphomicrobiales</taxon>
        <taxon>Nitrobacteraceae</taxon>
        <taxon>Afipia</taxon>
    </lineage>
</organism>